<organism evidence="4 5">
    <name type="scientific">Clostridium neuense</name>
    <dbReference type="NCBI Taxonomy" id="1728934"/>
    <lineage>
        <taxon>Bacteria</taxon>
        <taxon>Bacillati</taxon>
        <taxon>Bacillota</taxon>
        <taxon>Clostridia</taxon>
        <taxon>Eubacteriales</taxon>
        <taxon>Clostridiaceae</taxon>
        <taxon>Clostridium</taxon>
    </lineage>
</organism>
<evidence type="ECO:0000313" key="4">
    <source>
        <dbReference type="EMBL" id="MFL0249707.1"/>
    </source>
</evidence>
<keyword evidence="1 2" id="KW-0238">DNA-binding</keyword>
<keyword evidence="5" id="KW-1185">Reference proteome</keyword>
<reference evidence="4 5" key="1">
    <citation type="submission" date="2024-11" db="EMBL/GenBank/DDBJ databases">
        <authorList>
            <person name="Heng Y.C."/>
            <person name="Lim A.C.H."/>
            <person name="Lee J.K.Y."/>
            <person name="Kittelmann S."/>
        </authorList>
    </citation>
    <scope>NUCLEOTIDE SEQUENCE [LARGE SCALE GENOMIC DNA]</scope>
    <source>
        <strain evidence="4 5">WILCCON 0114</strain>
    </source>
</reference>
<dbReference type="SUPFAM" id="SSF48498">
    <property type="entry name" value="Tetracyclin repressor-like, C-terminal domain"/>
    <property type="match status" value="1"/>
</dbReference>
<dbReference type="Pfam" id="PF00440">
    <property type="entry name" value="TetR_N"/>
    <property type="match status" value="1"/>
</dbReference>
<accession>A0ABW8TBZ0</accession>
<dbReference type="EMBL" id="JBJIAA010000003">
    <property type="protein sequence ID" value="MFL0249707.1"/>
    <property type="molecule type" value="Genomic_DNA"/>
</dbReference>
<dbReference type="Proteomes" id="UP001623592">
    <property type="component" value="Unassembled WGS sequence"/>
</dbReference>
<protein>
    <submittedName>
        <fullName evidence="4">TetR/AcrR family transcriptional regulator</fullName>
    </submittedName>
</protein>
<feature type="domain" description="HTH tetR-type" evidence="3">
    <location>
        <begin position="12"/>
        <end position="72"/>
    </location>
</feature>
<evidence type="ECO:0000313" key="5">
    <source>
        <dbReference type="Proteomes" id="UP001623592"/>
    </source>
</evidence>
<gene>
    <name evidence="4" type="ORF">ACJDT4_04670</name>
</gene>
<dbReference type="PANTHER" id="PTHR30328:SF54">
    <property type="entry name" value="HTH-TYPE TRANSCRIPTIONAL REPRESSOR SCO4008"/>
    <property type="match status" value="1"/>
</dbReference>
<dbReference type="InterPro" id="IPR036271">
    <property type="entry name" value="Tet_transcr_reg_TetR-rel_C_sf"/>
</dbReference>
<dbReference type="InterPro" id="IPR009057">
    <property type="entry name" value="Homeodomain-like_sf"/>
</dbReference>
<comment type="caution">
    <text evidence="4">The sequence shown here is derived from an EMBL/GenBank/DDBJ whole genome shotgun (WGS) entry which is preliminary data.</text>
</comment>
<evidence type="ECO:0000259" key="3">
    <source>
        <dbReference type="PROSITE" id="PS50977"/>
    </source>
</evidence>
<dbReference type="InterPro" id="IPR001647">
    <property type="entry name" value="HTH_TetR"/>
</dbReference>
<dbReference type="PROSITE" id="PS50977">
    <property type="entry name" value="HTH_TETR_2"/>
    <property type="match status" value="1"/>
</dbReference>
<dbReference type="Gene3D" id="1.10.357.10">
    <property type="entry name" value="Tetracycline Repressor, domain 2"/>
    <property type="match status" value="1"/>
</dbReference>
<dbReference type="SUPFAM" id="SSF46689">
    <property type="entry name" value="Homeodomain-like"/>
    <property type="match status" value="1"/>
</dbReference>
<evidence type="ECO:0000256" key="1">
    <source>
        <dbReference type="ARBA" id="ARBA00023125"/>
    </source>
</evidence>
<dbReference type="PANTHER" id="PTHR30328">
    <property type="entry name" value="TRANSCRIPTIONAL REPRESSOR"/>
    <property type="match status" value="1"/>
</dbReference>
<dbReference type="PRINTS" id="PR00455">
    <property type="entry name" value="HTHTETR"/>
</dbReference>
<evidence type="ECO:0000256" key="2">
    <source>
        <dbReference type="PROSITE-ProRule" id="PRU00335"/>
    </source>
</evidence>
<proteinExistence type="predicted"/>
<sequence length="214" mass="25164">MQINNRKARERLNRKSDILDAAERIFFKKGFENSTMDDIALEAEFTKKTVYSYFKSKEDIYYEIMLRGYKILNSISRSMLEEAKSDSEIYNIKTLGKAFIKFSVEYKGYFKAIVDYENKYYSSNVSEELYKECDKEGEYTFNTLKESIENGIKKGEITEKFDSLDISLTLWSCVLGFANLIDKKEEYINKVYDRTSLDVLENGFEIILNSIRKD</sequence>
<name>A0ABW8TBZ0_9CLOT</name>
<dbReference type="RefSeq" id="WP_406786374.1">
    <property type="nucleotide sequence ID" value="NZ_JBJIAA010000003.1"/>
</dbReference>
<dbReference type="InterPro" id="IPR050109">
    <property type="entry name" value="HTH-type_TetR-like_transc_reg"/>
</dbReference>
<feature type="DNA-binding region" description="H-T-H motif" evidence="2">
    <location>
        <begin position="35"/>
        <end position="54"/>
    </location>
</feature>